<reference evidence="20 21" key="1">
    <citation type="submission" date="2015-01" db="EMBL/GenBank/DDBJ databases">
        <authorList>
            <person name="Aslett A.Martin."/>
            <person name="De Silva Nishadi"/>
        </authorList>
    </citation>
    <scope>NUCLEOTIDE SEQUENCE [LARGE SCALE GENOMIC DNA]</scope>
    <source>
        <strain evidence="20 21">R28058</strain>
    </source>
</reference>
<evidence type="ECO:0000256" key="3">
    <source>
        <dbReference type="ARBA" id="ARBA00005119"/>
    </source>
</evidence>
<evidence type="ECO:0000256" key="11">
    <source>
        <dbReference type="ARBA" id="ARBA00022692"/>
    </source>
</evidence>
<keyword evidence="10 18" id="KW-0808">Transferase</keyword>
<feature type="transmembrane region" description="Helical" evidence="19">
    <location>
        <begin position="105"/>
        <end position="125"/>
    </location>
</feature>
<dbReference type="UniPathway" id="UPA00557">
    <property type="reaction ID" value="UER00614"/>
</dbReference>
<comment type="pathway">
    <text evidence="3 18">Phospholipid metabolism; CDP-diacylglycerol biosynthesis; CDP-diacylglycerol from sn-glycerol 3-phosphate: step 3/3.</text>
</comment>
<feature type="transmembrane region" description="Helical" evidence="19">
    <location>
        <begin position="49"/>
        <end position="69"/>
    </location>
</feature>
<comment type="catalytic activity">
    <reaction evidence="1 18">
        <text>a 1,2-diacyl-sn-glycero-3-phosphate + CTP + H(+) = a CDP-1,2-diacyl-sn-glycerol + diphosphate</text>
        <dbReference type="Rhea" id="RHEA:16229"/>
        <dbReference type="ChEBI" id="CHEBI:15378"/>
        <dbReference type="ChEBI" id="CHEBI:33019"/>
        <dbReference type="ChEBI" id="CHEBI:37563"/>
        <dbReference type="ChEBI" id="CHEBI:58332"/>
        <dbReference type="ChEBI" id="CHEBI:58608"/>
        <dbReference type="EC" id="2.7.7.41"/>
    </reaction>
</comment>
<feature type="transmembrane region" description="Helical" evidence="19">
    <location>
        <begin position="131"/>
        <end position="154"/>
    </location>
</feature>
<comment type="pathway">
    <text evidence="4">Lipid metabolism.</text>
</comment>
<feature type="transmembrane region" description="Helical" evidence="19">
    <location>
        <begin position="75"/>
        <end position="93"/>
    </location>
</feature>
<organism evidence="20 21">
    <name type="scientific">Paraclostridium sordellii</name>
    <name type="common">Clostridium sordellii</name>
    <dbReference type="NCBI Taxonomy" id="1505"/>
    <lineage>
        <taxon>Bacteria</taxon>
        <taxon>Bacillati</taxon>
        <taxon>Bacillota</taxon>
        <taxon>Clostridia</taxon>
        <taxon>Peptostreptococcales</taxon>
        <taxon>Peptostreptococcaceae</taxon>
        <taxon>Paraclostridium</taxon>
    </lineage>
</organism>
<evidence type="ECO:0000256" key="18">
    <source>
        <dbReference type="RuleBase" id="RU003938"/>
    </source>
</evidence>
<evidence type="ECO:0000313" key="21">
    <source>
        <dbReference type="Proteomes" id="UP000049127"/>
    </source>
</evidence>
<dbReference type="GO" id="GO:0016024">
    <property type="term" value="P:CDP-diacylglycerol biosynthetic process"/>
    <property type="evidence" value="ECO:0007669"/>
    <property type="project" value="UniProtKB-UniPathway"/>
</dbReference>
<proteinExistence type="inferred from homology"/>
<dbReference type="PROSITE" id="PS01315">
    <property type="entry name" value="CDS"/>
    <property type="match status" value="1"/>
</dbReference>
<evidence type="ECO:0000256" key="12">
    <source>
        <dbReference type="ARBA" id="ARBA00022695"/>
    </source>
</evidence>
<sequence>MVVRIIAALALIPLLLFVIYGGLPLYIAEAIIGIIALDEFYKAFKSKSIQPISILGYVFAIYLSMRHVLNLKSEYTYVLAFTLFLIGIIYMLTNKKNILDFSITFIGMFYIPIFLDFIVLTINNFDLGDIYVWLIFIVSFMTDTFAYFSGYLFGRHKLIPSISPKKTIEGSIGGILGSTICCVAFGYVFNLGIAHMILVGSIGSVVAQLGDLFASAIKRYVGIKDYGKLIPGHGGILDRFDSVILVAPFVYYAIYIFI</sequence>
<feature type="transmembrane region" description="Helical" evidence="19">
    <location>
        <begin position="166"/>
        <end position="187"/>
    </location>
</feature>
<dbReference type="Proteomes" id="UP000049127">
    <property type="component" value="Unassembled WGS sequence"/>
</dbReference>
<evidence type="ECO:0000256" key="8">
    <source>
        <dbReference type="ARBA" id="ARBA00022475"/>
    </source>
</evidence>
<evidence type="ECO:0000256" key="4">
    <source>
        <dbReference type="ARBA" id="ARBA00005189"/>
    </source>
</evidence>
<dbReference type="AlphaFoldDB" id="A0A0C7QLF0"/>
<evidence type="ECO:0000256" key="14">
    <source>
        <dbReference type="ARBA" id="ARBA00023098"/>
    </source>
</evidence>
<comment type="similarity">
    <text evidence="5 18">Belongs to the CDS family.</text>
</comment>
<evidence type="ECO:0000256" key="10">
    <source>
        <dbReference type="ARBA" id="ARBA00022679"/>
    </source>
</evidence>
<evidence type="ECO:0000256" key="13">
    <source>
        <dbReference type="ARBA" id="ARBA00022989"/>
    </source>
</evidence>
<keyword evidence="9" id="KW-0444">Lipid biosynthesis</keyword>
<keyword evidence="13 19" id="KW-1133">Transmembrane helix</keyword>
<keyword evidence="17" id="KW-1208">Phospholipid metabolism</keyword>
<keyword evidence="12 18" id="KW-0548">Nucleotidyltransferase</keyword>
<gene>
    <name evidence="20" type="primary">cdsA</name>
    <name evidence="20" type="ORF">R28058_20741</name>
</gene>
<evidence type="ECO:0000256" key="19">
    <source>
        <dbReference type="SAM" id="Phobius"/>
    </source>
</evidence>
<evidence type="ECO:0000256" key="7">
    <source>
        <dbReference type="ARBA" id="ARBA00019373"/>
    </source>
</evidence>
<keyword evidence="14" id="KW-0443">Lipid metabolism</keyword>
<dbReference type="GO" id="GO:0004605">
    <property type="term" value="F:phosphatidate cytidylyltransferase activity"/>
    <property type="evidence" value="ECO:0007669"/>
    <property type="project" value="UniProtKB-EC"/>
</dbReference>
<evidence type="ECO:0000256" key="2">
    <source>
        <dbReference type="ARBA" id="ARBA00004651"/>
    </source>
</evidence>
<dbReference type="EC" id="2.7.7.41" evidence="6 18"/>
<keyword evidence="8" id="KW-1003">Cell membrane</keyword>
<keyword evidence="16" id="KW-0594">Phospholipid biosynthesis</keyword>
<evidence type="ECO:0000256" key="5">
    <source>
        <dbReference type="ARBA" id="ARBA00010185"/>
    </source>
</evidence>
<evidence type="ECO:0000256" key="9">
    <source>
        <dbReference type="ARBA" id="ARBA00022516"/>
    </source>
</evidence>
<keyword evidence="11 18" id="KW-0812">Transmembrane</keyword>
<dbReference type="PANTHER" id="PTHR46382">
    <property type="entry name" value="PHOSPHATIDATE CYTIDYLYLTRANSFERASE"/>
    <property type="match status" value="1"/>
</dbReference>
<evidence type="ECO:0000256" key="1">
    <source>
        <dbReference type="ARBA" id="ARBA00001698"/>
    </source>
</evidence>
<dbReference type="OrthoDB" id="9799199at2"/>
<evidence type="ECO:0000313" key="20">
    <source>
        <dbReference type="EMBL" id="CEQ04341.1"/>
    </source>
</evidence>
<comment type="subcellular location">
    <subcellularLocation>
        <location evidence="2">Cell membrane</location>
        <topology evidence="2">Multi-pass membrane protein</topology>
    </subcellularLocation>
</comment>
<feature type="transmembrane region" description="Helical" evidence="19">
    <location>
        <begin position="236"/>
        <end position="257"/>
    </location>
</feature>
<dbReference type="Pfam" id="PF01148">
    <property type="entry name" value="CTP_transf_1"/>
    <property type="match status" value="1"/>
</dbReference>
<evidence type="ECO:0000256" key="6">
    <source>
        <dbReference type="ARBA" id="ARBA00012487"/>
    </source>
</evidence>
<name>A0A0C7QLF0_PARSO</name>
<evidence type="ECO:0000256" key="16">
    <source>
        <dbReference type="ARBA" id="ARBA00023209"/>
    </source>
</evidence>
<evidence type="ECO:0000256" key="17">
    <source>
        <dbReference type="ARBA" id="ARBA00023264"/>
    </source>
</evidence>
<dbReference type="EMBL" id="CEKZ01000003">
    <property type="protein sequence ID" value="CEQ04341.1"/>
    <property type="molecule type" value="Genomic_DNA"/>
</dbReference>
<feature type="transmembrane region" description="Helical" evidence="19">
    <location>
        <begin position="6"/>
        <end position="37"/>
    </location>
</feature>
<dbReference type="GO" id="GO:0005886">
    <property type="term" value="C:plasma membrane"/>
    <property type="evidence" value="ECO:0007669"/>
    <property type="project" value="UniProtKB-SubCell"/>
</dbReference>
<accession>A0A0C7QLF0</accession>
<dbReference type="RefSeq" id="WP_055342313.1">
    <property type="nucleotide sequence ID" value="NZ_CEKZ01000003.1"/>
</dbReference>
<keyword evidence="15 19" id="KW-0472">Membrane</keyword>
<dbReference type="PANTHER" id="PTHR46382:SF1">
    <property type="entry name" value="PHOSPHATIDATE CYTIDYLYLTRANSFERASE"/>
    <property type="match status" value="1"/>
</dbReference>
<evidence type="ECO:0000256" key="15">
    <source>
        <dbReference type="ARBA" id="ARBA00023136"/>
    </source>
</evidence>
<protein>
    <recommendedName>
        <fullName evidence="7 18">Phosphatidate cytidylyltransferase</fullName>
        <ecNumber evidence="6 18">2.7.7.41</ecNumber>
    </recommendedName>
</protein>
<dbReference type="InterPro" id="IPR000374">
    <property type="entry name" value="PC_trans"/>
</dbReference>